<name>Q6BW01_DEBHA</name>
<dbReference type="HOGENOM" id="CLU_750214_0_0_1"/>
<dbReference type="GeneID" id="2913593"/>
<keyword evidence="2" id="KW-1185">Reference proteome</keyword>
<evidence type="ECO:0000313" key="1">
    <source>
        <dbReference type="EMBL" id="CAG85632.2"/>
    </source>
</evidence>
<dbReference type="InParanoid" id="Q6BW01"/>
<dbReference type="Gene3D" id="1.20.1270.60">
    <property type="entry name" value="Arfaptin homology (AH) domain/BAR domain"/>
    <property type="match status" value="1"/>
</dbReference>
<evidence type="ECO:0000313" key="2">
    <source>
        <dbReference type="Proteomes" id="UP000000599"/>
    </source>
</evidence>
<reference evidence="1 2" key="1">
    <citation type="journal article" date="2004" name="Nature">
        <title>Genome evolution in yeasts.</title>
        <authorList>
            <consortium name="Genolevures"/>
            <person name="Dujon B."/>
            <person name="Sherman D."/>
            <person name="Fischer G."/>
            <person name="Durrens P."/>
            <person name="Casaregola S."/>
            <person name="Lafontaine I."/>
            <person name="de Montigny J."/>
            <person name="Marck C."/>
            <person name="Neuveglise C."/>
            <person name="Talla E."/>
            <person name="Goffard N."/>
            <person name="Frangeul L."/>
            <person name="Aigle M."/>
            <person name="Anthouard V."/>
            <person name="Babour A."/>
            <person name="Barbe V."/>
            <person name="Barnay S."/>
            <person name="Blanchin S."/>
            <person name="Beckerich J.M."/>
            <person name="Beyne E."/>
            <person name="Bleykasten C."/>
            <person name="Boisrame A."/>
            <person name="Boyer J."/>
            <person name="Cattolico L."/>
            <person name="Confanioleri F."/>
            <person name="de Daruvar A."/>
            <person name="Despons L."/>
            <person name="Fabre E."/>
            <person name="Fairhead C."/>
            <person name="Ferry-Dumazet H."/>
            <person name="Groppi A."/>
            <person name="Hantraye F."/>
            <person name="Hennequin C."/>
            <person name="Jauniaux N."/>
            <person name="Joyet P."/>
            <person name="Kachouri R."/>
            <person name="Kerrest A."/>
            <person name="Koszul R."/>
            <person name="Lemaire M."/>
            <person name="Lesur I."/>
            <person name="Ma L."/>
            <person name="Muller H."/>
            <person name="Nicaud J.M."/>
            <person name="Nikolski M."/>
            <person name="Oztas S."/>
            <person name="Ozier-Kalogeropoulos O."/>
            <person name="Pellenz S."/>
            <person name="Potier S."/>
            <person name="Richard G.F."/>
            <person name="Straub M.L."/>
            <person name="Suleau A."/>
            <person name="Swennene D."/>
            <person name="Tekaia F."/>
            <person name="Wesolowski-Louvel M."/>
            <person name="Westhof E."/>
            <person name="Wirth B."/>
            <person name="Zeniou-Meyer M."/>
            <person name="Zivanovic I."/>
            <person name="Bolotin-Fukuhara M."/>
            <person name="Thierry A."/>
            <person name="Bouchier C."/>
            <person name="Caudron B."/>
            <person name="Scarpelli C."/>
            <person name="Gaillardin C."/>
            <person name="Weissenbach J."/>
            <person name="Wincker P."/>
            <person name="Souciet J.L."/>
        </authorList>
    </citation>
    <scope>NUCLEOTIDE SEQUENCE [LARGE SCALE GENOMIC DNA]</scope>
    <source>
        <strain evidence="2">ATCC 36239 / CBS 767 / BCRC 21394 / JCM 1990 / NBRC 0083 / IGC 2968</strain>
    </source>
</reference>
<sequence>MSFKLPFDLSSIQESLNYENLSKSIQKVNPGKYSDQFKESFQPFATKTSQFMNGANVEVSELPVEYLQLEANCDLLLKLYTELIQFNNDTFANVSYDYPPANYTLAKIKDANVGGLISSKFTQLKNVSSPQEFENILMGAKDKETNGNDQVEIQTTSVKIPKTFYGHLSQLAEKHSQDFKESSNALSLGLMQVSSSYLEIANARLDMDKTVMDELNAKLVSILNEQFIKVNELRKKVYAVRSDFDSMRATVGEDEENEDLIKCEDEYVSATEVAVTEMKKLLKPSKSISLLKIFVDAQKSFFEVGYKKLTALSESLEKIDVADEEDDDDEDHS</sequence>
<dbReference type="InterPro" id="IPR018859">
    <property type="entry name" value="BAR_dom-cont"/>
</dbReference>
<proteinExistence type="predicted"/>
<dbReference type="InterPro" id="IPR027267">
    <property type="entry name" value="AH/BAR_dom_sf"/>
</dbReference>
<dbReference type="VEuPathDB" id="FungiDB:DEHA2B15378g"/>
<dbReference type="Proteomes" id="UP000000599">
    <property type="component" value="Chromosome B"/>
</dbReference>
<gene>
    <name evidence="1" type="ordered locus">DEHA2B15378g</name>
</gene>
<accession>Q6BW01</accession>
<dbReference type="AlphaFoldDB" id="Q6BW01"/>
<dbReference type="OrthoDB" id="5549748at2759"/>
<dbReference type="RefSeq" id="XP_457618.2">
    <property type="nucleotide sequence ID" value="XM_457618.1"/>
</dbReference>
<protein>
    <submittedName>
        <fullName evidence="1">DEHA2B15378p</fullName>
    </submittedName>
</protein>
<dbReference type="SUPFAM" id="SSF103657">
    <property type="entry name" value="BAR/IMD domain-like"/>
    <property type="match status" value="1"/>
</dbReference>
<dbReference type="eggNOG" id="ENOG502QQ2V">
    <property type="taxonomic scope" value="Eukaryota"/>
</dbReference>
<organism evidence="1 2">
    <name type="scientific">Debaryomyces hansenii (strain ATCC 36239 / CBS 767 / BCRC 21394 / JCM 1990 / NBRC 0083 / IGC 2968)</name>
    <name type="common">Yeast</name>
    <name type="synonym">Torulaspora hansenii</name>
    <dbReference type="NCBI Taxonomy" id="284592"/>
    <lineage>
        <taxon>Eukaryota</taxon>
        <taxon>Fungi</taxon>
        <taxon>Dikarya</taxon>
        <taxon>Ascomycota</taxon>
        <taxon>Saccharomycotina</taxon>
        <taxon>Pichiomycetes</taxon>
        <taxon>Debaryomycetaceae</taxon>
        <taxon>Debaryomyces</taxon>
    </lineage>
</organism>
<dbReference type="KEGG" id="dha:DEHA2B15378g"/>
<dbReference type="Pfam" id="PF10455">
    <property type="entry name" value="BAR_2"/>
    <property type="match status" value="1"/>
</dbReference>
<dbReference type="FunCoup" id="Q6BW01">
    <property type="interactions" value="31"/>
</dbReference>
<dbReference type="EMBL" id="CR382134">
    <property type="protein sequence ID" value="CAG85632.2"/>
    <property type="molecule type" value="Genomic_DNA"/>
</dbReference>
<dbReference type="OMA" id="LQLEANC"/>